<dbReference type="InterPro" id="IPR013149">
    <property type="entry name" value="ADH-like_C"/>
</dbReference>
<dbReference type="GO" id="GO:0046872">
    <property type="term" value="F:metal ion binding"/>
    <property type="evidence" value="ECO:0007669"/>
    <property type="project" value="UniProtKB-KW"/>
</dbReference>
<dbReference type="SMART" id="SM00829">
    <property type="entry name" value="PKS_ER"/>
    <property type="match status" value="1"/>
</dbReference>
<protein>
    <submittedName>
        <fullName evidence="5">2-desacetyl-2-hydroxyethyl bacteriochlorophyllide A dehydrogenase</fullName>
    </submittedName>
</protein>
<accession>A0A4V6NKL9</accession>
<organism evidence="5 6">
    <name type="scientific">Mesobacillus foraminis</name>
    <dbReference type="NCBI Taxonomy" id="279826"/>
    <lineage>
        <taxon>Bacteria</taxon>
        <taxon>Bacillati</taxon>
        <taxon>Bacillota</taxon>
        <taxon>Bacilli</taxon>
        <taxon>Bacillales</taxon>
        <taxon>Bacillaceae</taxon>
        <taxon>Mesobacillus</taxon>
    </lineage>
</organism>
<evidence type="ECO:0000313" key="6">
    <source>
        <dbReference type="Proteomes" id="UP000295689"/>
    </source>
</evidence>
<keyword evidence="1" id="KW-0479">Metal-binding</keyword>
<evidence type="ECO:0000259" key="4">
    <source>
        <dbReference type="SMART" id="SM00829"/>
    </source>
</evidence>
<dbReference type="PANTHER" id="PTHR43401">
    <property type="entry name" value="L-THREONINE 3-DEHYDROGENASE"/>
    <property type="match status" value="1"/>
</dbReference>
<dbReference type="Gene3D" id="3.90.180.10">
    <property type="entry name" value="Medium-chain alcohol dehydrogenases, catalytic domain"/>
    <property type="match status" value="1"/>
</dbReference>
<dbReference type="SUPFAM" id="SSF50129">
    <property type="entry name" value="GroES-like"/>
    <property type="match status" value="1"/>
</dbReference>
<gene>
    <name evidence="5" type="ORF">EV146_11334</name>
</gene>
<reference evidence="5 6" key="1">
    <citation type="journal article" date="2015" name="Stand. Genomic Sci.">
        <title>Genomic Encyclopedia of Bacterial and Archaeal Type Strains, Phase III: the genomes of soil and plant-associated and newly described type strains.</title>
        <authorList>
            <person name="Whitman W.B."/>
            <person name="Woyke T."/>
            <person name="Klenk H.P."/>
            <person name="Zhou Y."/>
            <person name="Lilburn T.G."/>
            <person name="Beck B.J."/>
            <person name="De Vos P."/>
            <person name="Vandamme P."/>
            <person name="Eisen J.A."/>
            <person name="Garrity G."/>
            <person name="Hugenholtz P."/>
            <person name="Kyrpides N.C."/>
        </authorList>
    </citation>
    <scope>NUCLEOTIDE SEQUENCE [LARGE SCALE GENOMIC DNA]</scope>
    <source>
        <strain evidence="5 6">CV53</strain>
    </source>
</reference>
<evidence type="ECO:0000313" key="5">
    <source>
        <dbReference type="EMBL" id="TCN21110.1"/>
    </source>
</evidence>
<dbReference type="InterPro" id="IPR020843">
    <property type="entry name" value="ER"/>
</dbReference>
<name>A0A4V6NKL9_9BACI</name>
<keyword evidence="3" id="KW-0560">Oxidoreductase</keyword>
<dbReference type="InterPro" id="IPR011032">
    <property type="entry name" value="GroES-like_sf"/>
</dbReference>
<dbReference type="SUPFAM" id="SSF51735">
    <property type="entry name" value="NAD(P)-binding Rossmann-fold domains"/>
    <property type="match status" value="1"/>
</dbReference>
<comment type="caution">
    <text evidence="5">The sequence shown here is derived from an EMBL/GenBank/DDBJ whole genome shotgun (WGS) entry which is preliminary data.</text>
</comment>
<dbReference type="Pfam" id="PF08240">
    <property type="entry name" value="ADH_N"/>
    <property type="match status" value="1"/>
</dbReference>
<dbReference type="Proteomes" id="UP000295689">
    <property type="component" value="Unassembled WGS sequence"/>
</dbReference>
<dbReference type="EMBL" id="SLVV01000013">
    <property type="protein sequence ID" value="TCN21110.1"/>
    <property type="molecule type" value="Genomic_DNA"/>
</dbReference>
<evidence type="ECO:0000256" key="1">
    <source>
        <dbReference type="ARBA" id="ARBA00022723"/>
    </source>
</evidence>
<dbReference type="InterPro" id="IPR013154">
    <property type="entry name" value="ADH-like_N"/>
</dbReference>
<feature type="domain" description="Enoyl reductase (ER)" evidence="4">
    <location>
        <begin position="4"/>
        <end position="334"/>
    </location>
</feature>
<evidence type="ECO:0000256" key="2">
    <source>
        <dbReference type="ARBA" id="ARBA00022833"/>
    </source>
</evidence>
<keyword evidence="6" id="KW-1185">Reference proteome</keyword>
<keyword evidence="2" id="KW-0862">Zinc</keyword>
<dbReference type="InterPro" id="IPR036291">
    <property type="entry name" value="NAD(P)-bd_dom_sf"/>
</dbReference>
<evidence type="ECO:0000256" key="3">
    <source>
        <dbReference type="ARBA" id="ARBA00023002"/>
    </source>
</evidence>
<proteinExistence type="predicted"/>
<sequence>MKIGTYVAPLQVEMTERERPTPKDGEALIKVSYAGICGTDMMIYHGLHPRAKAPLILGHEFSGVVEEVAGNEHIKIGEKVAVEPLLSCGACAACRNGQMHVCEKLRYIGIDKDGGFAEYTTIPINRLRVLPDGVTEKEAALLEPLAVAIHTVRRSNMKVGDTIAILGAGPIGLLIALIADRAGAGKMFISDVSTMRLKVAKEMGYEAIDAKNMDIVQVVKDSTNGVGADVVFEVAGNQITANQMIDCIRFQGEITVVSVYKKPPTINLANMHFREISLKTTRCYSPEDFTKAIKLLEQNKLDLNPLVSHVLPLEDIKKGFELMEKPDESLKILFRP</sequence>
<dbReference type="InterPro" id="IPR050129">
    <property type="entry name" value="Zn_alcohol_dh"/>
</dbReference>
<dbReference type="PANTHER" id="PTHR43401:SF2">
    <property type="entry name" value="L-THREONINE 3-DEHYDROGENASE"/>
    <property type="match status" value="1"/>
</dbReference>
<dbReference type="Pfam" id="PF00107">
    <property type="entry name" value="ADH_zinc_N"/>
    <property type="match status" value="1"/>
</dbReference>
<dbReference type="AlphaFoldDB" id="A0A4V6NKL9"/>
<dbReference type="GO" id="GO:0016491">
    <property type="term" value="F:oxidoreductase activity"/>
    <property type="evidence" value="ECO:0007669"/>
    <property type="project" value="UniProtKB-KW"/>
</dbReference>
<dbReference type="RefSeq" id="WP_132010755.1">
    <property type="nucleotide sequence ID" value="NZ_JABUHM010000010.1"/>
</dbReference>
<dbReference type="Gene3D" id="3.40.50.720">
    <property type="entry name" value="NAD(P)-binding Rossmann-like Domain"/>
    <property type="match status" value="1"/>
</dbReference>